<feature type="transmembrane region" description="Helical" evidence="6">
    <location>
        <begin position="169"/>
        <end position="189"/>
    </location>
</feature>
<dbReference type="EMBL" id="CAWYQH010000046">
    <property type="protein sequence ID" value="CAK8677998.1"/>
    <property type="molecule type" value="Genomic_DNA"/>
</dbReference>
<keyword evidence="3 6" id="KW-1133">Transmembrane helix</keyword>
<feature type="region of interest" description="Disordered" evidence="5">
    <location>
        <begin position="461"/>
        <end position="490"/>
    </location>
</feature>
<feature type="transmembrane region" description="Helical" evidence="6">
    <location>
        <begin position="342"/>
        <end position="360"/>
    </location>
</feature>
<evidence type="ECO:0000259" key="7">
    <source>
        <dbReference type="PROSITE" id="PS50850"/>
    </source>
</evidence>
<feature type="transmembrane region" description="Helical" evidence="6">
    <location>
        <begin position="99"/>
        <end position="117"/>
    </location>
</feature>
<comment type="subcellular location">
    <subcellularLocation>
        <location evidence="1">Membrane</location>
        <topology evidence="1">Multi-pass membrane protein</topology>
    </subcellularLocation>
</comment>
<feature type="transmembrane region" description="Helical" evidence="6">
    <location>
        <begin position="250"/>
        <end position="272"/>
    </location>
</feature>
<dbReference type="PANTHER" id="PTHR10924:SF6">
    <property type="entry name" value="SOLUTE CARRIER FAMILY 49 MEMBER A3"/>
    <property type="match status" value="1"/>
</dbReference>
<evidence type="ECO:0000313" key="9">
    <source>
        <dbReference type="Proteomes" id="UP001642483"/>
    </source>
</evidence>
<organism evidence="8 9">
    <name type="scientific">Clavelina lepadiformis</name>
    <name type="common">Light-bulb sea squirt</name>
    <name type="synonym">Ascidia lepadiformis</name>
    <dbReference type="NCBI Taxonomy" id="159417"/>
    <lineage>
        <taxon>Eukaryota</taxon>
        <taxon>Metazoa</taxon>
        <taxon>Chordata</taxon>
        <taxon>Tunicata</taxon>
        <taxon>Ascidiacea</taxon>
        <taxon>Aplousobranchia</taxon>
        <taxon>Clavelinidae</taxon>
        <taxon>Clavelina</taxon>
    </lineage>
</organism>
<feature type="transmembrane region" description="Helical" evidence="6">
    <location>
        <begin position="381"/>
        <end position="401"/>
    </location>
</feature>
<dbReference type="Pfam" id="PF07690">
    <property type="entry name" value="MFS_1"/>
    <property type="match status" value="1"/>
</dbReference>
<sequence length="490" mass="52997">MKMENLTSSSENSQVTLASPNQYKVYSRRWFLLATLFVLSLSNAMAWLTFAPVAYKAAEFYTDPPNTDTINWLSVVFMITGIPCGIVATWLIDTVGLRFSVILSAWLNGIGCVIRVISAIDGIAPSAKLPLVFIGQIIAAFAQPFVLFAPTKLSALWFKEDQRAISNMLATTANPLGIMVTNIISPILATKPSDMLYMLAIQCIPAGVGVIMATFGWWSSLPPSPPSSSADAESQPFLVGLKALARNRQYYLLAWAIGGGIALFSVLTTLLSQILCPWGYTDTYVGVACGSALIGAGFVGSAIAGVFVDKTKRFTEVTKVCYALAVVALVVFAVMHNKPYQWVLLACMCGLFGFFGIPIYPIGNELAVETTYPVGEATSSGIVFMSGQLQGIVLVLLLQSIGTDLKQPPSTNKCTSENLGNIPVQDMSVPVYIMVGYAALIALVYIIFFRTEYKRLHAERHGSGSEESSENDIDNAVYTQGNQTDQIEKL</sequence>
<feature type="transmembrane region" description="Helical" evidence="6">
    <location>
        <begin position="429"/>
        <end position="448"/>
    </location>
</feature>
<evidence type="ECO:0000313" key="8">
    <source>
        <dbReference type="EMBL" id="CAK8677998.1"/>
    </source>
</evidence>
<reference evidence="8 9" key="1">
    <citation type="submission" date="2024-02" db="EMBL/GenBank/DDBJ databases">
        <authorList>
            <person name="Daric V."/>
            <person name="Darras S."/>
        </authorList>
    </citation>
    <scope>NUCLEOTIDE SEQUENCE [LARGE SCALE GENOMIC DNA]</scope>
</reference>
<keyword evidence="4 6" id="KW-0472">Membrane</keyword>
<feature type="transmembrane region" description="Helical" evidence="6">
    <location>
        <begin position="129"/>
        <end position="148"/>
    </location>
</feature>
<proteinExistence type="predicted"/>
<evidence type="ECO:0000256" key="5">
    <source>
        <dbReference type="SAM" id="MobiDB-lite"/>
    </source>
</evidence>
<dbReference type="Proteomes" id="UP001642483">
    <property type="component" value="Unassembled WGS sequence"/>
</dbReference>
<feature type="domain" description="Major facilitator superfamily (MFS) profile" evidence="7">
    <location>
        <begin position="35"/>
        <end position="454"/>
    </location>
</feature>
<dbReference type="InterPro" id="IPR049680">
    <property type="entry name" value="FLVCR1-2_SLC49-like"/>
</dbReference>
<keyword evidence="2 6" id="KW-0812">Transmembrane</keyword>
<dbReference type="SUPFAM" id="SSF103473">
    <property type="entry name" value="MFS general substrate transporter"/>
    <property type="match status" value="1"/>
</dbReference>
<feature type="transmembrane region" description="Helical" evidence="6">
    <location>
        <begin position="284"/>
        <end position="308"/>
    </location>
</feature>
<dbReference type="InterPro" id="IPR020846">
    <property type="entry name" value="MFS_dom"/>
</dbReference>
<keyword evidence="9" id="KW-1185">Reference proteome</keyword>
<feature type="transmembrane region" description="Helical" evidence="6">
    <location>
        <begin position="70"/>
        <end position="92"/>
    </location>
</feature>
<feature type="compositionally biased region" description="Polar residues" evidence="5">
    <location>
        <begin position="477"/>
        <end position="490"/>
    </location>
</feature>
<dbReference type="InterPro" id="IPR036259">
    <property type="entry name" value="MFS_trans_sf"/>
</dbReference>
<evidence type="ECO:0000256" key="4">
    <source>
        <dbReference type="ARBA" id="ARBA00023136"/>
    </source>
</evidence>
<feature type="transmembrane region" description="Helical" evidence="6">
    <location>
        <begin position="30"/>
        <end position="50"/>
    </location>
</feature>
<comment type="caution">
    <text evidence="8">The sequence shown here is derived from an EMBL/GenBank/DDBJ whole genome shotgun (WGS) entry which is preliminary data.</text>
</comment>
<dbReference type="CDD" id="cd17399">
    <property type="entry name" value="MFS_MFSD7"/>
    <property type="match status" value="1"/>
</dbReference>
<dbReference type="PANTHER" id="PTHR10924">
    <property type="entry name" value="MAJOR FACILITATOR SUPERFAMILY PROTEIN-RELATED"/>
    <property type="match status" value="1"/>
</dbReference>
<dbReference type="InterPro" id="IPR011701">
    <property type="entry name" value="MFS"/>
</dbReference>
<dbReference type="PROSITE" id="PS50850">
    <property type="entry name" value="MFS"/>
    <property type="match status" value="1"/>
</dbReference>
<name>A0ABP0FGH3_CLALP</name>
<evidence type="ECO:0000256" key="2">
    <source>
        <dbReference type="ARBA" id="ARBA00022692"/>
    </source>
</evidence>
<evidence type="ECO:0000256" key="1">
    <source>
        <dbReference type="ARBA" id="ARBA00004141"/>
    </source>
</evidence>
<accession>A0ABP0FGH3</accession>
<evidence type="ECO:0000256" key="3">
    <source>
        <dbReference type="ARBA" id="ARBA00022989"/>
    </source>
</evidence>
<feature type="transmembrane region" description="Helical" evidence="6">
    <location>
        <begin position="320"/>
        <end position="336"/>
    </location>
</feature>
<dbReference type="Gene3D" id="1.20.1250.20">
    <property type="entry name" value="MFS general substrate transporter like domains"/>
    <property type="match status" value="2"/>
</dbReference>
<feature type="transmembrane region" description="Helical" evidence="6">
    <location>
        <begin position="195"/>
        <end position="218"/>
    </location>
</feature>
<gene>
    <name evidence="8" type="ORF">CVLEPA_LOCUS7964</name>
</gene>
<protein>
    <recommendedName>
        <fullName evidence="7">Major facilitator superfamily (MFS) profile domain-containing protein</fullName>
    </recommendedName>
</protein>
<evidence type="ECO:0000256" key="6">
    <source>
        <dbReference type="SAM" id="Phobius"/>
    </source>
</evidence>